<dbReference type="InterPro" id="IPR055098">
    <property type="entry name" value="Ig_NUP210_3rd"/>
</dbReference>
<dbReference type="Pfam" id="PF24935">
    <property type="entry name" value="Ig_NUP210_6th"/>
    <property type="match status" value="1"/>
</dbReference>
<accession>A0A087T9R6</accession>
<evidence type="ECO:0000313" key="5">
    <source>
        <dbReference type="EMBL" id="KFM61855.1"/>
    </source>
</evidence>
<dbReference type="InterPro" id="IPR008964">
    <property type="entry name" value="Invasin/intimin_cell_adhesion"/>
</dbReference>
<dbReference type="PANTHER" id="PTHR23019">
    <property type="entry name" value="NUCLEAR PORE MEMBRANE GLYCOPROTEIN GP210-RELATED"/>
    <property type="match status" value="1"/>
</dbReference>
<sequence>MAKNDQGDTFSSLGGVAFQWSLESDSSASDAYGVLRFLKFADSVYKTPPSVEYWEKQNLHGSMILMEGSKTGSAKVTVKPLNPAYKNVAPYDVSLVVVANLNLKPSHIYLLPGTKVKYHLELIKQGKAFPITLPSDQYYLEVGDKTIADLENTSSVVTALKYGTTNIVVKDKYITGRELTYLPSGSIHVTVPSYLTLSVSPGDKWILQEKRTYFVFVNVYDRNSQPIHITQEVRVSVQFPAKYFQAEKLSSNGTYYEVKTLAAGSCQISAVLLGIASKTGSIDKIHPVVSAFQDVVIYERIKILPEYTLLPWDDVTKPVYTIYLKASGGTGTFNWLSKSPSVGSVIPVSEQSEQTARVRAFGLGTFEVQASDAHIPTFVGSAEISVQPVMDMQILPYEVETELNGSLILPLAMYGFLPDKMKKIFSNCSEVPVSVDIDEMAKFVLVDDHSSPVRSTAC</sequence>
<dbReference type="EMBL" id="KK114188">
    <property type="protein sequence ID" value="KFM61855.1"/>
    <property type="molecule type" value="Genomic_DNA"/>
</dbReference>
<evidence type="ECO:0000259" key="3">
    <source>
        <dbReference type="Pfam" id="PF24935"/>
    </source>
</evidence>
<dbReference type="OrthoDB" id="361283at2759"/>
<dbReference type="InterPro" id="IPR056897">
    <property type="entry name" value="Ig_NUP210_4th"/>
</dbReference>
<evidence type="ECO:0000259" key="2">
    <source>
        <dbReference type="Pfam" id="PF22969"/>
    </source>
</evidence>
<evidence type="ECO:0000313" key="6">
    <source>
        <dbReference type="Proteomes" id="UP000054359"/>
    </source>
</evidence>
<dbReference type="Pfam" id="PF24991">
    <property type="entry name" value="Ig_NUP210_4th"/>
    <property type="match status" value="1"/>
</dbReference>
<feature type="domain" description="NUP210 Ig-like" evidence="2">
    <location>
        <begin position="2"/>
        <end position="90"/>
    </location>
</feature>
<keyword evidence="6" id="KW-1185">Reference proteome</keyword>
<dbReference type="STRING" id="407821.A0A087T9R6"/>
<dbReference type="Pfam" id="PF22963">
    <property type="entry name" value="Ig_NUP210_3rd"/>
    <property type="match status" value="1"/>
</dbReference>
<dbReference type="OMA" id="CAKESSD"/>
<dbReference type="Pfam" id="PF26182">
    <property type="entry name" value="Ig_NUP210_5th"/>
    <property type="match status" value="1"/>
</dbReference>
<dbReference type="PANTHER" id="PTHR23019:SF0">
    <property type="entry name" value="NUCLEAR PORE MEMBRANE GLYCOPROTEIN 210"/>
    <property type="match status" value="1"/>
</dbReference>
<organism evidence="5 6">
    <name type="scientific">Stegodyphus mimosarum</name>
    <name type="common">African social velvet spider</name>
    <dbReference type="NCBI Taxonomy" id="407821"/>
    <lineage>
        <taxon>Eukaryota</taxon>
        <taxon>Metazoa</taxon>
        <taxon>Ecdysozoa</taxon>
        <taxon>Arthropoda</taxon>
        <taxon>Chelicerata</taxon>
        <taxon>Arachnida</taxon>
        <taxon>Araneae</taxon>
        <taxon>Araneomorphae</taxon>
        <taxon>Entelegynae</taxon>
        <taxon>Eresoidea</taxon>
        <taxon>Eresidae</taxon>
        <taxon>Stegodyphus</taxon>
    </lineage>
</organism>
<feature type="domain" description="NUP210 Ig-like" evidence="1">
    <location>
        <begin position="99"/>
        <end position="192"/>
    </location>
</feature>
<feature type="domain" description="NUP210 Ig-like" evidence="3">
    <location>
        <begin position="392"/>
        <end position="458"/>
    </location>
</feature>
<dbReference type="GO" id="GO:0005643">
    <property type="term" value="C:nuclear pore"/>
    <property type="evidence" value="ECO:0007669"/>
    <property type="project" value="TreeGrafter"/>
</dbReference>
<protein>
    <submittedName>
        <fullName evidence="5">Nuclear pore membrane glycoprotein 210-like protein</fullName>
    </submittedName>
</protein>
<evidence type="ECO:0000259" key="4">
    <source>
        <dbReference type="Pfam" id="PF24991"/>
    </source>
</evidence>
<dbReference type="Proteomes" id="UP000054359">
    <property type="component" value="Unassembled WGS sequence"/>
</dbReference>
<reference evidence="5 6" key="1">
    <citation type="submission" date="2013-11" db="EMBL/GenBank/DDBJ databases">
        <title>Genome sequencing of Stegodyphus mimosarum.</title>
        <authorList>
            <person name="Bechsgaard J."/>
        </authorList>
    </citation>
    <scope>NUCLEOTIDE SEQUENCE [LARGE SCALE GENOMIC DNA]</scope>
</reference>
<proteinExistence type="predicted"/>
<evidence type="ECO:0000259" key="1">
    <source>
        <dbReference type="Pfam" id="PF22963"/>
    </source>
</evidence>
<dbReference type="InterPro" id="IPR056898">
    <property type="entry name" value="Ig_NUP210_6th"/>
</dbReference>
<gene>
    <name evidence="5" type="ORF">X975_17920</name>
</gene>
<dbReference type="Pfam" id="PF22969">
    <property type="entry name" value="Ig_NUP210_2nd"/>
    <property type="match status" value="1"/>
</dbReference>
<dbReference type="AlphaFoldDB" id="A0A087T9R6"/>
<dbReference type="SUPFAM" id="SSF49373">
    <property type="entry name" value="Invasin/intimin cell-adhesion fragments"/>
    <property type="match status" value="1"/>
</dbReference>
<dbReference type="InterPro" id="IPR055097">
    <property type="entry name" value="Ig_NUP210_2nd"/>
</dbReference>
<feature type="non-terminal residue" evidence="5">
    <location>
        <position position="458"/>
    </location>
</feature>
<dbReference type="InterPro" id="IPR045197">
    <property type="entry name" value="NUP210-like"/>
</dbReference>
<feature type="domain" description="NUP210 fourth Ig-like" evidence="4">
    <location>
        <begin position="202"/>
        <end position="280"/>
    </location>
</feature>
<name>A0A087T9R6_STEMI</name>